<dbReference type="RefSeq" id="WP_305991304.1">
    <property type="nucleotide sequence ID" value="NZ_JAVAMP010000002.1"/>
</dbReference>
<comment type="caution">
    <text evidence="1">The sequence shown here is derived from an EMBL/GenBank/DDBJ whole genome shotgun (WGS) entry which is preliminary data.</text>
</comment>
<evidence type="ECO:0000313" key="1">
    <source>
        <dbReference type="EMBL" id="MDP5274013.1"/>
    </source>
</evidence>
<gene>
    <name evidence="1" type="ORF">Q5Y73_07845</name>
</gene>
<name>A0ABT9IXC1_9BACL</name>
<accession>A0ABT9IXC1</accession>
<evidence type="ECO:0000313" key="2">
    <source>
        <dbReference type="Proteomes" id="UP001231941"/>
    </source>
</evidence>
<dbReference type="EMBL" id="JAVAMP010000002">
    <property type="protein sequence ID" value="MDP5274013.1"/>
    <property type="molecule type" value="Genomic_DNA"/>
</dbReference>
<proteinExistence type="predicted"/>
<dbReference type="Proteomes" id="UP001231941">
    <property type="component" value="Unassembled WGS sequence"/>
</dbReference>
<protein>
    <submittedName>
        <fullName evidence="1">Uncharacterized protein</fullName>
    </submittedName>
</protein>
<keyword evidence="2" id="KW-1185">Reference proteome</keyword>
<sequence length="155" mass="17145">MGLEKGPFVVAKSVSVEGDPYNPDTQGVILLPTDGSFVDVLTIDVCVKQPLKTRVIIDSMTQIAVITADGTFEVKYELLRKSSGNSDVLATINDEMDYQITNLRRHTNFPNFPIVDKNPSHGINTYVLRCTDLKCMIEFPPRVASRSLKATVITL</sequence>
<reference evidence="1 2" key="1">
    <citation type="submission" date="2023-08" db="EMBL/GenBank/DDBJ databases">
        <authorList>
            <person name="Park J.-S."/>
        </authorList>
    </citation>
    <scope>NUCLEOTIDE SEQUENCE [LARGE SCALE GENOMIC DNA]</scope>
    <source>
        <strain evidence="1 2">2205SS18-9</strain>
    </source>
</reference>
<organism evidence="1 2">
    <name type="scientific">Chengkuizengella axinellae</name>
    <dbReference type="NCBI Taxonomy" id="3064388"/>
    <lineage>
        <taxon>Bacteria</taxon>
        <taxon>Bacillati</taxon>
        <taxon>Bacillota</taxon>
        <taxon>Bacilli</taxon>
        <taxon>Bacillales</taxon>
        <taxon>Paenibacillaceae</taxon>
        <taxon>Chengkuizengella</taxon>
    </lineage>
</organism>